<gene>
    <name evidence="1" type="ORF">EJF14_50127</name>
</gene>
<keyword evidence="2" id="KW-1185">Reference proteome</keyword>
<dbReference type="EMBL" id="CP038488">
    <property type="protein sequence ID" value="QFZ28909.1"/>
    <property type="molecule type" value="Genomic_DNA"/>
</dbReference>
<organism evidence="1 2">
    <name type="scientific">Clavispora lusitaniae</name>
    <name type="common">Candida lusitaniae</name>
    <dbReference type="NCBI Taxonomy" id="36911"/>
    <lineage>
        <taxon>Eukaryota</taxon>
        <taxon>Fungi</taxon>
        <taxon>Dikarya</taxon>
        <taxon>Ascomycota</taxon>
        <taxon>Saccharomycotina</taxon>
        <taxon>Pichiomycetes</taxon>
        <taxon>Metschnikowiaceae</taxon>
        <taxon>Clavispora</taxon>
    </lineage>
</organism>
<proteinExistence type="predicted"/>
<name>A0ACD0WN06_CLALS</name>
<protein>
    <submittedName>
        <fullName evidence="1">Meiotically up-regulated protein</fullName>
    </submittedName>
</protein>
<dbReference type="Proteomes" id="UP000326582">
    <property type="component" value="Chromosome 5"/>
</dbReference>
<evidence type="ECO:0000313" key="1">
    <source>
        <dbReference type="EMBL" id="QFZ28909.1"/>
    </source>
</evidence>
<accession>A0ACD0WN06</accession>
<sequence length="633" mass="69763">MKHFVYMIAHWVSSTREKTAQVARSSRAKFNIGETFKVKGSKYIKKAMSSFKKSDGAIGDSRKRQSKKDEAIRRKIEYELSKKRGQSSRTSRKNKAVPGTVSYLKPSEAIICKKNATVYQAAQLMSARRENCILVVNDDGELIGIFTAKDLAFRVVGSGLNANATLIEQIMTPSPICANADSPASEALTLMVEKGFRHLPVLDDKSRIVGVLDITKSYAQQMEKLERLHASSKNLYEALDSVHNEMGVADQPRHIFEYFEDLKSKMDGPTLSSVLDSATTPIYTNVKCSVLEATIQMKENRTTAVLVNDTSGELTGIFTSKDVVLRVIAAGLNPKTCSVVRVMTPQPDVANERTSIQQALRQMFEGHYLNLPVVDNEGDIIGIVDVLKLTYATLNQIKRIEQSSRTSDSVEESSEGPAWNKFWTSLDNDSDYANSDSLASAPDVTPSEMQSFNIEIGPSDSVSAVEASSLLKQSSKSMSNISLTESFTFKFKSPAMHGRVHRVSLKQTDTLSDLRSVINEKLHSKDLEAIDATLEGHEAYAISYVDDEGDIVSITSDNDLKDCIRINQQLQSTKADLFIHNPNLPAISEHTSKQRKSKIDEEVISGVSNTVLLSAAIGAATLLATVFLVSRRK</sequence>
<reference evidence="2" key="1">
    <citation type="journal article" date="2019" name="MBio">
        <title>Comparative genomics for the elucidation of multidrug resistance (MDR) in Candida lusitaniae.</title>
        <authorList>
            <person name="Kannan A."/>
            <person name="Asner S.A."/>
            <person name="Trachsel E."/>
            <person name="Kelly S."/>
            <person name="Parker J."/>
            <person name="Sanglard D."/>
        </authorList>
    </citation>
    <scope>NUCLEOTIDE SEQUENCE [LARGE SCALE GENOMIC DNA]</scope>
    <source>
        <strain evidence="2">P1</strain>
    </source>
</reference>
<evidence type="ECO:0000313" key="2">
    <source>
        <dbReference type="Proteomes" id="UP000326582"/>
    </source>
</evidence>